<proteinExistence type="predicted"/>
<organism evidence="1">
    <name type="scientific">[Tolypothrix] sp. PCC 7415</name>
    <dbReference type="NCBI Taxonomy" id="373957"/>
    <lineage>
        <taxon>Bacteria</taxon>
        <taxon>Bacillati</taxon>
        <taxon>Cyanobacteriota</taxon>
        <taxon>Cyanophyceae</taxon>
        <taxon>Nostocales</taxon>
        <taxon>Fortieaceae</taxon>
        <taxon>Roholtiella</taxon>
    </lineage>
</organism>
<dbReference type="EMBL" id="MG373767">
    <property type="protein sequence ID" value="AVH79475.1"/>
    <property type="molecule type" value="Genomic_DNA"/>
</dbReference>
<reference evidence="1" key="1">
    <citation type="journal article" date="2018" name="Science">
        <title>Natural noncanonical protein splicing yields products with diverse ?-amino acid residues.</title>
        <authorList>
            <person name="Morinaka B.I."/>
            <person name="Lakis E."/>
            <person name="Verest M."/>
            <person name="Helf M.J."/>
            <person name="Scalvenzi T."/>
            <person name="Vagstad A.L."/>
            <person name="Sims J."/>
            <person name="Sunagawa S."/>
            <person name="Gugger M."/>
            <person name="Piel J."/>
        </authorList>
    </citation>
    <scope>NUCLEOTIDE SEQUENCE</scope>
    <source>
        <strain evidence="1">PCC 7415</strain>
    </source>
</reference>
<evidence type="ECO:0000313" key="1">
    <source>
        <dbReference type="EMBL" id="AVH79475.1"/>
    </source>
</evidence>
<sequence length="79" mass="8942">MIYSLINAIALGFGKNRTPMTYHLANQYKALLSVRLTLVNQSLLLAIATQLLQSWGYLEPMTFHYTLAHEVLAHRLLAV</sequence>
<name>A0A2P0ZGA9_9CYAN</name>
<protein>
    <submittedName>
        <fullName evidence="1">Uncharacterized protein</fullName>
    </submittedName>
</protein>
<dbReference type="AlphaFoldDB" id="A0A2P0ZGA9"/>
<accession>A0A2P0ZGA9</accession>